<gene>
    <name evidence="1" type="ORF">BT63DRAFT_425255</name>
</gene>
<organism evidence="1 2">
    <name type="scientific">Microthyrium microscopicum</name>
    <dbReference type="NCBI Taxonomy" id="703497"/>
    <lineage>
        <taxon>Eukaryota</taxon>
        <taxon>Fungi</taxon>
        <taxon>Dikarya</taxon>
        <taxon>Ascomycota</taxon>
        <taxon>Pezizomycotina</taxon>
        <taxon>Dothideomycetes</taxon>
        <taxon>Dothideomycetes incertae sedis</taxon>
        <taxon>Microthyriales</taxon>
        <taxon>Microthyriaceae</taxon>
        <taxon>Microthyrium</taxon>
    </lineage>
</organism>
<dbReference type="EMBL" id="MU004235">
    <property type="protein sequence ID" value="KAF2669555.1"/>
    <property type="molecule type" value="Genomic_DNA"/>
</dbReference>
<proteinExistence type="predicted"/>
<evidence type="ECO:0000313" key="1">
    <source>
        <dbReference type="EMBL" id="KAF2669555.1"/>
    </source>
</evidence>
<protein>
    <submittedName>
        <fullName evidence="1">Uncharacterized protein</fullName>
    </submittedName>
</protein>
<dbReference type="Proteomes" id="UP000799302">
    <property type="component" value="Unassembled WGS sequence"/>
</dbReference>
<dbReference type="AlphaFoldDB" id="A0A6A6UBC7"/>
<accession>A0A6A6UBC7</accession>
<sequence length="70" mass="7782">MLLCLAFSIAKSLCFRLISSFSVHIHNPHTENYVSRFNEHADVLAIGNTALGSIWIVTTPTKCTILITHL</sequence>
<evidence type="ECO:0000313" key="2">
    <source>
        <dbReference type="Proteomes" id="UP000799302"/>
    </source>
</evidence>
<name>A0A6A6UBC7_9PEZI</name>
<keyword evidence="2" id="KW-1185">Reference proteome</keyword>
<reference evidence="1" key="1">
    <citation type="journal article" date="2020" name="Stud. Mycol.">
        <title>101 Dothideomycetes genomes: a test case for predicting lifestyles and emergence of pathogens.</title>
        <authorList>
            <person name="Haridas S."/>
            <person name="Albert R."/>
            <person name="Binder M."/>
            <person name="Bloem J."/>
            <person name="Labutti K."/>
            <person name="Salamov A."/>
            <person name="Andreopoulos B."/>
            <person name="Baker S."/>
            <person name="Barry K."/>
            <person name="Bills G."/>
            <person name="Bluhm B."/>
            <person name="Cannon C."/>
            <person name="Castanera R."/>
            <person name="Culley D."/>
            <person name="Daum C."/>
            <person name="Ezra D."/>
            <person name="Gonzalez J."/>
            <person name="Henrissat B."/>
            <person name="Kuo A."/>
            <person name="Liang C."/>
            <person name="Lipzen A."/>
            <person name="Lutzoni F."/>
            <person name="Magnuson J."/>
            <person name="Mondo S."/>
            <person name="Nolan M."/>
            <person name="Ohm R."/>
            <person name="Pangilinan J."/>
            <person name="Park H.-J."/>
            <person name="Ramirez L."/>
            <person name="Alfaro M."/>
            <person name="Sun H."/>
            <person name="Tritt A."/>
            <person name="Yoshinaga Y."/>
            <person name="Zwiers L.-H."/>
            <person name="Turgeon B."/>
            <person name="Goodwin S."/>
            <person name="Spatafora J."/>
            <person name="Crous P."/>
            <person name="Grigoriev I."/>
        </authorList>
    </citation>
    <scope>NUCLEOTIDE SEQUENCE</scope>
    <source>
        <strain evidence="1">CBS 115976</strain>
    </source>
</reference>